<comment type="caution">
    <text evidence="2">The sequence shown here is derived from an EMBL/GenBank/DDBJ whole genome shotgun (WGS) entry which is preliminary data.</text>
</comment>
<sequence>MKKTCVSLLFLVRLVWILAACQTPLASNPAPDGYMRVSDDGVRYMTWTVNDDKTISVTWSFLVPINGKLTPFTGTLTGHQDGEKITVTTDPLGKKITSNGTIKDGVMVLNAVDPKTGAINKVTYTGVTTEEFNQALIEFKKKYPPAQQG</sequence>
<evidence type="ECO:0000313" key="3">
    <source>
        <dbReference type="Proteomes" id="UP000597444"/>
    </source>
</evidence>
<dbReference type="AlphaFoldDB" id="A0A8J3IQR6"/>
<evidence type="ECO:0000256" key="1">
    <source>
        <dbReference type="SAM" id="SignalP"/>
    </source>
</evidence>
<feature type="chain" id="PRO_5035197245" evidence="1">
    <location>
        <begin position="27"/>
        <end position="149"/>
    </location>
</feature>
<keyword evidence="1" id="KW-0732">Signal</keyword>
<proteinExistence type="predicted"/>
<accession>A0A8J3IQR6</accession>
<dbReference type="RefSeq" id="WP_220209240.1">
    <property type="nucleotide sequence ID" value="NZ_BNJK01000002.1"/>
</dbReference>
<gene>
    <name evidence="2" type="ORF">KSF_085560</name>
</gene>
<organism evidence="2 3">
    <name type="scientific">Reticulibacter mediterranei</name>
    <dbReference type="NCBI Taxonomy" id="2778369"/>
    <lineage>
        <taxon>Bacteria</taxon>
        <taxon>Bacillati</taxon>
        <taxon>Chloroflexota</taxon>
        <taxon>Ktedonobacteria</taxon>
        <taxon>Ktedonobacterales</taxon>
        <taxon>Reticulibacteraceae</taxon>
        <taxon>Reticulibacter</taxon>
    </lineage>
</organism>
<name>A0A8J3IQR6_9CHLR</name>
<feature type="signal peptide" evidence="1">
    <location>
        <begin position="1"/>
        <end position="26"/>
    </location>
</feature>
<protein>
    <submittedName>
        <fullName evidence="2">Uncharacterized protein</fullName>
    </submittedName>
</protein>
<keyword evidence="3" id="KW-1185">Reference proteome</keyword>
<reference evidence="2" key="1">
    <citation type="submission" date="2020-10" db="EMBL/GenBank/DDBJ databases">
        <title>Taxonomic study of unclassified bacteria belonging to the class Ktedonobacteria.</title>
        <authorList>
            <person name="Yabe S."/>
            <person name="Wang C.M."/>
            <person name="Zheng Y."/>
            <person name="Sakai Y."/>
            <person name="Cavaletti L."/>
            <person name="Monciardini P."/>
            <person name="Donadio S."/>
        </authorList>
    </citation>
    <scope>NUCLEOTIDE SEQUENCE</scope>
    <source>
        <strain evidence="2">ID150040</strain>
    </source>
</reference>
<evidence type="ECO:0000313" key="2">
    <source>
        <dbReference type="EMBL" id="GHO98508.1"/>
    </source>
</evidence>
<dbReference type="EMBL" id="BNJK01000002">
    <property type="protein sequence ID" value="GHO98508.1"/>
    <property type="molecule type" value="Genomic_DNA"/>
</dbReference>
<dbReference type="Proteomes" id="UP000597444">
    <property type="component" value="Unassembled WGS sequence"/>
</dbReference>